<name>A0A1Y1UTS1_9FUNG</name>
<keyword evidence="2" id="KW-1185">Reference proteome</keyword>
<proteinExistence type="predicted"/>
<organism evidence="1 2">
    <name type="scientific">Piromyces finnis</name>
    <dbReference type="NCBI Taxonomy" id="1754191"/>
    <lineage>
        <taxon>Eukaryota</taxon>
        <taxon>Fungi</taxon>
        <taxon>Fungi incertae sedis</taxon>
        <taxon>Chytridiomycota</taxon>
        <taxon>Chytridiomycota incertae sedis</taxon>
        <taxon>Neocallimastigomycetes</taxon>
        <taxon>Neocallimastigales</taxon>
        <taxon>Neocallimastigaceae</taxon>
        <taxon>Piromyces</taxon>
    </lineage>
</organism>
<accession>A0A1Y1UTS1</accession>
<dbReference type="AlphaFoldDB" id="A0A1Y1UTS1"/>
<evidence type="ECO:0000313" key="1">
    <source>
        <dbReference type="EMBL" id="ORX41411.1"/>
    </source>
</evidence>
<gene>
    <name evidence="1" type="ORF">BCR36DRAFT_468370</name>
</gene>
<dbReference type="EMBL" id="MCFH01000089">
    <property type="protein sequence ID" value="ORX41411.1"/>
    <property type="molecule type" value="Genomic_DNA"/>
</dbReference>
<reference evidence="1 2" key="1">
    <citation type="submission" date="2016-08" db="EMBL/GenBank/DDBJ databases">
        <title>Genomes of anaerobic fungi encode conserved fungal cellulosomes for biomass hydrolysis.</title>
        <authorList>
            <consortium name="DOE Joint Genome Institute"/>
            <person name="Haitjema C.H."/>
            <person name="Gilmore S.P."/>
            <person name="Henske J.K."/>
            <person name="Solomon K.V."/>
            <person name="De Groot R."/>
            <person name="Kuo A."/>
            <person name="Mondo S.J."/>
            <person name="Salamov A.A."/>
            <person name="Labutti K."/>
            <person name="Zhao Z."/>
            <person name="Chiniquy J."/>
            <person name="Barry K."/>
            <person name="Brewer H.M."/>
            <person name="Purvine S.O."/>
            <person name="Wright A.T."/>
            <person name="Boxma B."/>
            <person name="Van Alen T."/>
            <person name="Hackstein J.H."/>
            <person name="Baker S.E."/>
            <person name="Grigoriev I.V."/>
            <person name="O'Malley M.A."/>
        </authorList>
    </citation>
    <scope>NUCLEOTIDE SEQUENCE [LARGE SCALE GENOMIC DNA]</scope>
    <source>
        <strain evidence="2">finn</strain>
    </source>
</reference>
<dbReference type="OrthoDB" id="10503486at2759"/>
<comment type="caution">
    <text evidence="1">The sequence shown here is derived from an EMBL/GenBank/DDBJ whole genome shotgun (WGS) entry which is preliminary data.</text>
</comment>
<protein>
    <submittedName>
        <fullName evidence="1">Uncharacterized protein</fullName>
    </submittedName>
</protein>
<reference evidence="1 2" key="2">
    <citation type="submission" date="2016-08" db="EMBL/GenBank/DDBJ databases">
        <title>Pervasive Adenine N6-methylation of Active Genes in Fungi.</title>
        <authorList>
            <consortium name="DOE Joint Genome Institute"/>
            <person name="Mondo S.J."/>
            <person name="Dannebaum R.O."/>
            <person name="Kuo R.C."/>
            <person name="Labutti K."/>
            <person name="Haridas S."/>
            <person name="Kuo A."/>
            <person name="Salamov A."/>
            <person name="Ahrendt S.R."/>
            <person name="Lipzen A."/>
            <person name="Sullivan W."/>
            <person name="Andreopoulos W.B."/>
            <person name="Clum A."/>
            <person name="Lindquist E."/>
            <person name="Daum C."/>
            <person name="Ramamoorthy G.K."/>
            <person name="Gryganskyi A."/>
            <person name="Culley D."/>
            <person name="Magnuson J.K."/>
            <person name="James T.Y."/>
            <person name="O'Malley M.A."/>
            <person name="Stajich J.E."/>
            <person name="Spatafora J.W."/>
            <person name="Visel A."/>
            <person name="Grigoriev I.V."/>
        </authorList>
    </citation>
    <scope>NUCLEOTIDE SEQUENCE [LARGE SCALE GENOMIC DNA]</scope>
    <source>
        <strain evidence="2">finn</strain>
    </source>
</reference>
<dbReference type="Proteomes" id="UP000193719">
    <property type="component" value="Unassembled WGS sequence"/>
</dbReference>
<sequence length="146" mass="17663">MNIESSKITHQLKGNCFSYDKSIHQQIHYKLLSTTTGKYNNSLYINEFINFLKIHVFQHSESNENENRFSKLNIPMLYLIFIIKNYEYPNFHSSDINNTNYRDKINELLKNIIRMDKDESYMEYAFDIIRYLYIYNLIANDKYISL</sequence>
<evidence type="ECO:0000313" key="2">
    <source>
        <dbReference type="Proteomes" id="UP000193719"/>
    </source>
</evidence>